<name>A0A9I9EHI9_CUCME</name>
<feature type="region of interest" description="Disordered" evidence="1">
    <location>
        <begin position="244"/>
        <end position="264"/>
    </location>
</feature>
<protein>
    <submittedName>
        <fullName evidence="2">Uncharacterized protein</fullName>
    </submittedName>
</protein>
<reference evidence="2" key="1">
    <citation type="submission" date="2023-03" db="UniProtKB">
        <authorList>
            <consortium name="EnsemblPlants"/>
        </authorList>
    </citation>
    <scope>IDENTIFICATION</scope>
</reference>
<evidence type="ECO:0000313" key="2">
    <source>
        <dbReference type="EnsemblPlants" id="MELO3C033840.2.1"/>
    </source>
</evidence>
<dbReference type="Gramene" id="MELO3C033840.2.1">
    <property type="protein sequence ID" value="MELO3C033840.2.1"/>
    <property type="gene ID" value="MELO3C033840.2"/>
</dbReference>
<proteinExistence type="predicted"/>
<evidence type="ECO:0000256" key="1">
    <source>
        <dbReference type="SAM" id="MobiDB-lite"/>
    </source>
</evidence>
<accession>A0A9I9EHI9</accession>
<organism evidence="2">
    <name type="scientific">Cucumis melo</name>
    <name type="common">Muskmelon</name>
    <dbReference type="NCBI Taxonomy" id="3656"/>
    <lineage>
        <taxon>Eukaryota</taxon>
        <taxon>Viridiplantae</taxon>
        <taxon>Streptophyta</taxon>
        <taxon>Embryophyta</taxon>
        <taxon>Tracheophyta</taxon>
        <taxon>Spermatophyta</taxon>
        <taxon>Magnoliopsida</taxon>
        <taxon>eudicotyledons</taxon>
        <taxon>Gunneridae</taxon>
        <taxon>Pentapetalae</taxon>
        <taxon>rosids</taxon>
        <taxon>fabids</taxon>
        <taxon>Cucurbitales</taxon>
        <taxon>Cucurbitaceae</taxon>
        <taxon>Benincaseae</taxon>
        <taxon>Cucumis</taxon>
    </lineage>
</organism>
<dbReference type="AlphaFoldDB" id="A0A9I9EHI9"/>
<sequence length="299" mass="33959">MANFMGFVARAANTLVVQRRLDGEDQGKKGFESQDGLDEKYSNCILSLKLEITRLKTIGCKVARLKRRGGVGPKNLWAKEIYELPASKQVKPASQSQSSRRGNRWPGISVTFRCPASTSTRGWLGENPDFAITTQIHFLPFFISNFSQSVENQAEIENPNHLTKTLSSETLSRSQIENIHGGIFKISPKNQHKFAFISLVETFEECLMRYSSSFVERGKEFYGSYVYKEFMELISSVLGEKEKSSQTTNIRRGDMQPSGDQKNEFRSLKHKMVGANVRKRMKMMSAARSNFVKEIMKPK</sequence>
<dbReference type="EnsemblPlants" id="MELO3C033840.2.1">
    <property type="protein sequence ID" value="MELO3C033840.2.1"/>
    <property type="gene ID" value="MELO3C033840.2"/>
</dbReference>